<dbReference type="PROSITE" id="PS50005">
    <property type="entry name" value="TPR"/>
    <property type="match status" value="2"/>
</dbReference>
<gene>
    <name evidence="2" type="ORF">RUM4293_02762</name>
</gene>
<organism evidence="2 3">
    <name type="scientific">Ruegeria atlantica</name>
    <dbReference type="NCBI Taxonomy" id="81569"/>
    <lineage>
        <taxon>Bacteria</taxon>
        <taxon>Pseudomonadati</taxon>
        <taxon>Pseudomonadota</taxon>
        <taxon>Alphaproteobacteria</taxon>
        <taxon>Rhodobacterales</taxon>
        <taxon>Roseobacteraceae</taxon>
        <taxon>Ruegeria</taxon>
    </lineage>
</organism>
<reference evidence="3" key="1">
    <citation type="submission" date="2015-09" db="EMBL/GenBank/DDBJ databases">
        <authorList>
            <person name="Rodrigo-Torres L."/>
            <person name="Arahal D.R."/>
        </authorList>
    </citation>
    <scope>NUCLEOTIDE SEQUENCE [LARGE SCALE GENOMIC DNA]</scope>
    <source>
        <strain evidence="3">CECT 4293</strain>
    </source>
</reference>
<dbReference type="AlphaFoldDB" id="A0A0P1E6R8"/>
<protein>
    <submittedName>
        <fullName evidence="2">Putative PEP-CTERM system TPR-repeat lipoprotein</fullName>
    </submittedName>
</protein>
<feature type="repeat" description="TPR" evidence="1">
    <location>
        <begin position="150"/>
        <end position="183"/>
    </location>
</feature>
<dbReference type="Pfam" id="PF13432">
    <property type="entry name" value="TPR_16"/>
    <property type="match status" value="1"/>
</dbReference>
<dbReference type="Gene3D" id="1.25.40.10">
    <property type="entry name" value="Tetratricopeptide repeat domain"/>
    <property type="match status" value="1"/>
</dbReference>
<accession>A0A0P1E6R8</accession>
<dbReference type="EMBL" id="CYPS01000043">
    <property type="protein sequence ID" value="CUH43866.1"/>
    <property type="molecule type" value="Genomic_DNA"/>
</dbReference>
<keyword evidence="1" id="KW-0802">TPR repeat</keyword>
<evidence type="ECO:0000313" key="3">
    <source>
        <dbReference type="Proteomes" id="UP000050786"/>
    </source>
</evidence>
<dbReference type="SUPFAM" id="SSF48452">
    <property type="entry name" value="TPR-like"/>
    <property type="match status" value="1"/>
</dbReference>
<sequence length="202" mass="21982">MDIRGRSATLTVVMSIASTNLKGIVAATALLVTFSIPSFAQTADSKDEELLLLQLSQATPEQAMNIDRQLKALWAQSGSASADLLLERGREALEDGDSLAAIQHLTALTDHAPQFAEAWHVRASVFFGIERFGMAAADLEYALTLNPNNYEAIYGLGLIFEIVDRPDKALDAYERALAIHPHHEEVTNAVNRLKPRVEGSAL</sequence>
<dbReference type="RefSeq" id="WP_058273874.1">
    <property type="nucleotide sequence ID" value="NZ_CYPS01000043.1"/>
</dbReference>
<keyword evidence="2" id="KW-0449">Lipoprotein</keyword>
<dbReference type="InterPro" id="IPR011990">
    <property type="entry name" value="TPR-like_helical_dom_sf"/>
</dbReference>
<evidence type="ECO:0000313" key="2">
    <source>
        <dbReference type="EMBL" id="CUH43866.1"/>
    </source>
</evidence>
<dbReference type="InterPro" id="IPR019734">
    <property type="entry name" value="TPR_rpt"/>
</dbReference>
<dbReference type="Proteomes" id="UP000050786">
    <property type="component" value="Unassembled WGS sequence"/>
</dbReference>
<proteinExistence type="predicted"/>
<name>A0A0P1E6R8_9RHOB</name>
<keyword evidence="3" id="KW-1185">Reference proteome</keyword>
<evidence type="ECO:0000256" key="1">
    <source>
        <dbReference type="PROSITE-ProRule" id="PRU00339"/>
    </source>
</evidence>
<feature type="repeat" description="TPR" evidence="1">
    <location>
        <begin position="116"/>
        <end position="149"/>
    </location>
</feature>
<dbReference type="SMART" id="SM00028">
    <property type="entry name" value="TPR"/>
    <property type="match status" value="3"/>
</dbReference>